<feature type="domain" description="Antitoxin SocA-like Panacea" evidence="1">
    <location>
        <begin position="30"/>
        <end position="150"/>
    </location>
</feature>
<keyword evidence="3" id="KW-1185">Reference proteome</keyword>
<dbReference type="EMBL" id="CP034145">
    <property type="protein sequence ID" value="AZH26850.1"/>
    <property type="molecule type" value="Genomic_DNA"/>
</dbReference>
<sequence length="168" mass="19848">MPKIDEINEETDLAFLLFHYADEVEGITRLQKLLFLLQEETEFTDLYANVEIEFKPYKYGPFSEQIYDELELLINMGAIEEVEADNADRVRTSTDSRSHANKRFLVTERGETIAEDVNRALDSEVQEEFEQVVDEYLDMELEDLLRYIYSQYPDYTTESEIKEDIMNN</sequence>
<dbReference type="OrthoDB" id="34535at2157"/>
<dbReference type="KEGG" id="haer:DU502_16360"/>
<accession>A0A3G8QWJ7</accession>
<dbReference type="AlphaFoldDB" id="A0A3G8QWJ7"/>
<proteinExistence type="predicted"/>
<protein>
    <submittedName>
        <fullName evidence="2">DUF4065 domain-containing protein</fullName>
    </submittedName>
</protein>
<name>A0A3G8QWJ7_9EURY</name>
<organism evidence="2 3">
    <name type="scientific">Haloplanus aerogenes</name>
    <dbReference type="NCBI Taxonomy" id="660522"/>
    <lineage>
        <taxon>Archaea</taxon>
        <taxon>Methanobacteriati</taxon>
        <taxon>Methanobacteriota</taxon>
        <taxon>Stenosarchaea group</taxon>
        <taxon>Halobacteria</taxon>
        <taxon>Halobacteriales</taxon>
        <taxon>Haloferacaceae</taxon>
        <taxon>Haloplanus</taxon>
    </lineage>
</organism>
<evidence type="ECO:0000313" key="3">
    <source>
        <dbReference type="Proteomes" id="UP000282007"/>
    </source>
</evidence>
<dbReference type="RefSeq" id="WP_121921959.1">
    <property type="nucleotide sequence ID" value="NZ_CP034145.1"/>
</dbReference>
<reference evidence="2 3" key="1">
    <citation type="submission" date="2018-07" db="EMBL/GenBank/DDBJ databases">
        <title>Genome sequences of Haloplanus aerogenes JCM 16430T.</title>
        <authorList>
            <person name="Kim Y.B."/>
            <person name="Roh S.W."/>
        </authorList>
    </citation>
    <scope>NUCLEOTIDE SEQUENCE [LARGE SCALE GENOMIC DNA]</scope>
    <source>
        <strain evidence="2 3">JCM 16430</strain>
    </source>
</reference>
<dbReference type="Pfam" id="PF13274">
    <property type="entry name" value="SocA_Panacea"/>
    <property type="match status" value="1"/>
</dbReference>
<evidence type="ECO:0000259" key="1">
    <source>
        <dbReference type="Pfam" id="PF13274"/>
    </source>
</evidence>
<dbReference type="Proteomes" id="UP000282007">
    <property type="component" value="Chromosome"/>
</dbReference>
<dbReference type="GeneID" id="38472892"/>
<dbReference type="InterPro" id="IPR025272">
    <property type="entry name" value="SocA_Panacea"/>
</dbReference>
<gene>
    <name evidence="2" type="ORF">DU502_16360</name>
</gene>
<evidence type="ECO:0000313" key="2">
    <source>
        <dbReference type="EMBL" id="AZH26850.1"/>
    </source>
</evidence>